<evidence type="ECO:0000256" key="7">
    <source>
        <dbReference type="ARBA" id="ARBA00022679"/>
    </source>
</evidence>
<dbReference type="Pfam" id="PF00069">
    <property type="entry name" value="Pkinase"/>
    <property type="match status" value="1"/>
</dbReference>
<evidence type="ECO:0000256" key="18">
    <source>
        <dbReference type="PROSITE-ProRule" id="PRU10141"/>
    </source>
</evidence>
<name>A0A0Q3PS88_BRADI</name>
<keyword evidence="17" id="KW-0325">Glycoprotein</keyword>
<dbReference type="OrthoDB" id="685606at2759"/>
<evidence type="ECO:0000256" key="1">
    <source>
        <dbReference type="ARBA" id="ARBA00004251"/>
    </source>
</evidence>
<sequence>MARSPAATRLLFVYGCFFFLVISLSSSRDAPPHRAGGGGGEGDDPAPPLSFSFDFSNISTYHLEDLRFEGNSTLHGNLVDLTCNSFGHGIDNCMGRMSYNHPVLFYDNTTGEVASFATRFTFAISLHKDDGTRGDGMAFFLASYPSRIPDGGDATGGNLGLHTGDGADPNGTSRFVAVEFDTFNNTFDPIGVVDHIGVDINTVKASANTTSLPTFSLNGTMTATITFNSSTRMLTASLLFDDRPDLDPVEVSSQLPSPLTSLLPSEVAVGFSAATGVSFELHQILSCRPVLITVLVVVGALVVWSILSCIIWWRRTSDDHSSGPKRFRYRDLATATRKFSNENKLGEGAYGTVYKGTFVKNGNEEVLAVKKMNACHRRATRGFEAELDTISRTGHTNLVRLKGWCRRRNMNLINFMCWCRETQNVELFLVYELVPNGNLHEHLHTKNEVLPWTTRYQIVKDIGRALRYLHDECGRYILHRDIKPSNILLDNDFNAKLADFGLSRVADEGNGTLEITAEGTEGYIDPECRRNGRVRFRPSSDVYGFGIVLLEIACRRHTSKEQIWSLLHNTQNNGADAGLLLNQVADPRLNGDFDVAQMHRVLVLGLCCSFPTGAQRPTMQAVMNVLEHGAPLPDLNPAPAPLPDLNPT</sequence>
<evidence type="ECO:0000256" key="9">
    <source>
        <dbReference type="ARBA" id="ARBA00022729"/>
    </source>
</evidence>
<evidence type="ECO:0000256" key="3">
    <source>
        <dbReference type="ARBA" id="ARBA00010217"/>
    </source>
</evidence>
<keyword evidence="10" id="KW-0430">Lectin</keyword>
<evidence type="ECO:0000256" key="10">
    <source>
        <dbReference type="ARBA" id="ARBA00022734"/>
    </source>
</evidence>
<dbReference type="FunFam" id="1.10.510.10:FF:000240">
    <property type="entry name" value="Lectin-domain containing receptor kinase A4.3"/>
    <property type="match status" value="1"/>
</dbReference>
<keyword evidence="12" id="KW-0418">Kinase</keyword>
<feature type="domain" description="Protein kinase" evidence="21">
    <location>
        <begin position="339"/>
        <end position="602"/>
    </location>
</feature>
<dbReference type="PROSITE" id="PS50011">
    <property type="entry name" value="PROTEIN_KINASE_DOM"/>
    <property type="match status" value="1"/>
</dbReference>
<evidence type="ECO:0000313" key="24">
    <source>
        <dbReference type="Proteomes" id="UP000008810"/>
    </source>
</evidence>
<dbReference type="InterPro" id="IPR000719">
    <property type="entry name" value="Prot_kinase_dom"/>
</dbReference>
<evidence type="ECO:0000256" key="11">
    <source>
        <dbReference type="ARBA" id="ARBA00022741"/>
    </source>
</evidence>
<dbReference type="SUPFAM" id="SSF56112">
    <property type="entry name" value="Protein kinase-like (PK-like)"/>
    <property type="match status" value="1"/>
</dbReference>
<evidence type="ECO:0000256" key="16">
    <source>
        <dbReference type="ARBA" id="ARBA00023170"/>
    </source>
</evidence>
<dbReference type="InParanoid" id="A0A0Q3PS88"/>
<dbReference type="Gene3D" id="3.30.200.20">
    <property type="entry name" value="Phosphorylase Kinase, domain 1"/>
    <property type="match status" value="1"/>
</dbReference>
<dbReference type="Gene3D" id="2.60.120.200">
    <property type="match status" value="1"/>
</dbReference>
<dbReference type="PROSITE" id="PS00108">
    <property type="entry name" value="PROTEIN_KINASE_ST"/>
    <property type="match status" value="1"/>
</dbReference>
<evidence type="ECO:0000313" key="23">
    <source>
        <dbReference type="EnsemblPlants" id="KQJ92369"/>
    </source>
</evidence>
<dbReference type="InterPro" id="IPR001220">
    <property type="entry name" value="Legume_lectin_dom"/>
</dbReference>
<dbReference type="GO" id="GO:0002229">
    <property type="term" value="P:defense response to oomycetes"/>
    <property type="evidence" value="ECO:0007669"/>
    <property type="project" value="UniProtKB-ARBA"/>
</dbReference>
<feature type="chain" id="PRO_5033238868" description="non-specific serine/threonine protein kinase" evidence="20">
    <location>
        <begin position="28"/>
        <end position="648"/>
    </location>
</feature>
<proteinExistence type="inferred from homology"/>
<evidence type="ECO:0000256" key="14">
    <source>
        <dbReference type="ARBA" id="ARBA00022989"/>
    </source>
</evidence>
<reference evidence="23" key="3">
    <citation type="submission" date="2018-08" db="UniProtKB">
        <authorList>
            <consortium name="EnsemblPlants"/>
        </authorList>
    </citation>
    <scope>IDENTIFICATION</scope>
    <source>
        <strain evidence="23">cv. Bd21</strain>
    </source>
</reference>
<evidence type="ECO:0000256" key="8">
    <source>
        <dbReference type="ARBA" id="ARBA00022692"/>
    </source>
</evidence>
<evidence type="ECO:0000256" key="4">
    <source>
        <dbReference type="ARBA" id="ARBA00012513"/>
    </source>
</evidence>
<evidence type="ECO:0000259" key="21">
    <source>
        <dbReference type="PROSITE" id="PS50011"/>
    </source>
</evidence>
<dbReference type="GO" id="GO:0005886">
    <property type="term" value="C:plasma membrane"/>
    <property type="evidence" value="ECO:0000318"/>
    <property type="project" value="GO_Central"/>
</dbReference>
<keyword evidence="15 19" id="KW-0472">Membrane</keyword>
<evidence type="ECO:0000256" key="5">
    <source>
        <dbReference type="ARBA" id="ARBA00022475"/>
    </source>
</evidence>
<keyword evidence="13 18" id="KW-0067">ATP-binding</keyword>
<keyword evidence="11 18" id="KW-0547">Nucleotide-binding</keyword>
<dbReference type="InterPro" id="IPR050528">
    <property type="entry name" value="L-type_Lectin-RKs"/>
</dbReference>
<feature type="non-terminal residue" evidence="22">
    <location>
        <position position="648"/>
    </location>
</feature>
<dbReference type="CDD" id="cd06899">
    <property type="entry name" value="lectin_legume_LecRK_Arcelin_ConA"/>
    <property type="match status" value="1"/>
</dbReference>
<dbReference type="EMBL" id="CM000883">
    <property type="protein sequence ID" value="KQJ92369.1"/>
    <property type="molecule type" value="Genomic_DNA"/>
</dbReference>
<evidence type="ECO:0000256" key="2">
    <source>
        <dbReference type="ARBA" id="ARBA00008536"/>
    </source>
</evidence>
<reference evidence="22" key="2">
    <citation type="submission" date="2017-06" db="EMBL/GenBank/DDBJ databases">
        <title>WGS assembly of Brachypodium distachyon.</title>
        <authorList>
            <consortium name="The International Brachypodium Initiative"/>
            <person name="Lucas S."/>
            <person name="Harmon-Smith M."/>
            <person name="Lail K."/>
            <person name="Tice H."/>
            <person name="Grimwood J."/>
            <person name="Bruce D."/>
            <person name="Barry K."/>
            <person name="Shu S."/>
            <person name="Lindquist E."/>
            <person name="Wang M."/>
            <person name="Pitluck S."/>
            <person name="Vogel J.P."/>
            <person name="Garvin D.F."/>
            <person name="Mockler T.C."/>
            <person name="Schmutz J."/>
            <person name="Rokhsar D."/>
            <person name="Bevan M.W."/>
        </authorList>
    </citation>
    <scope>NUCLEOTIDE SEQUENCE</scope>
    <source>
        <strain evidence="22">Bd21</strain>
    </source>
</reference>
<feature type="transmembrane region" description="Helical" evidence="19">
    <location>
        <begin position="290"/>
        <end position="313"/>
    </location>
</feature>
<evidence type="ECO:0000256" key="6">
    <source>
        <dbReference type="ARBA" id="ARBA00022527"/>
    </source>
</evidence>
<feature type="binding site" evidence="18">
    <location>
        <position position="371"/>
    </location>
    <ligand>
        <name>ATP</name>
        <dbReference type="ChEBI" id="CHEBI:30616"/>
    </ligand>
</feature>
<dbReference type="PANTHER" id="PTHR27007">
    <property type="match status" value="1"/>
</dbReference>
<evidence type="ECO:0000256" key="15">
    <source>
        <dbReference type="ARBA" id="ARBA00023136"/>
    </source>
</evidence>
<dbReference type="EnsemblPlants" id="KQJ92369">
    <property type="protein sequence ID" value="KQJ92369"/>
    <property type="gene ID" value="BRADI_4g43161v3"/>
</dbReference>
<comment type="similarity">
    <text evidence="2">In the N-terminal section; belongs to the leguminous lectin family.</text>
</comment>
<keyword evidence="7" id="KW-0808">Transferase</keyword>
<dbReference type="GO" id="GO:0004674">
    <property type="term" value="F:protein serine/threonine kinase activity"/>
    <property type="evidence" value="ECO:0007669"/>
    <property type="project" value="UniProtKB-KW"/>
</dbReference>
<dbReference type="EC" id="2.7.11.1" evidence="4"/>
<dbReference type="InterPro" id="IPR019825">
    <property type="entry name" value="Lectin_legB_Mn/Ca_BS"/>
</dbReference>
<comment type="subcellular location">
    <subcellularLocation>
        <location evidence="1">Cell membrane</location>
        <topology evidence="1">Single-pass type I membrane protein</topology>
    </subcellularLocation>
</comment>
<dbReference type="Gene3D" id="1.10.510.10">
    <property type="entry name" value="Transferase(Phosphotransferase) domain 1"/>
    <property type="match status" value="1"/>
</dbReference>
<dbReference type="SMART" id="SM00220">
    <property type="entry name" value="S_TKc"/>
    <property type="match status" value="1"/>
</dbReference>
<gene>
    <name evidence="22" type="ORF">BRADI_4g43161v3</name>
</gene>
<protein>
    <recommendedName>
        <fullName evidence="4">non-specific serine/threonine protein kinase</fullName>
        <ecNumber evidence="4">2.7.11.1</ecNumber>
    </recommendedName>
</protein>
<dbReference type="Gramene" id="KQJ92369">
    <property type="protein sequence ID" value="KQJ92369"/>
    <property type="gene ID" value="BRADI_4g43161v3"/>
</dbReference>
<reference evidence="22 23" key="1">
    <citation type="journal article" date="2010" name="Nature">
        <title>Genome sequencing and analysis of the model grass Brachypodium distachyon.</title>
        <authorList>
            <consortium name="International Brachypodium Initiative"/>
        </authorList>
    </citation>
    <scope>NUCLEOTIDE SEQUENCE [LARGE SCALE GENOMIC DNA]</scope>
    <source>
        <strain evidence="22 23">Bd21</strain>
    </source>
</reference>
<dbReference type="PROSITE" id="PS00107">
    <property type="entry name" value="PROTEIN_KINASE_ATP"/>
    <property type="match status" value="1"/>
</dbReference>
<keyword evidence="6" id="KW-0723">Serine/threonine-protein kinase</keyword>
<accession>A0A0Q3PS88</accession>
<keyword evidence="8 19" id="KW-0812">Transmembrane</keyword>
<dbReference type="AlphaFoldDB" id="A0A0Q3PS88"/>
<dbReference type="InterPro" id="IPR017441">
    <property type="entry name" value="Protein_kinase_ATP_BS"/>
</dbReference>
<evidence type="ECO:0000256" key="19">
    <source>
        <dbReference type="SAM" id="Phobius"/>
    </source>
</evidence>
<keyword evidence="9 20" id="KW-0732">Signal</keyword>
<comment type="similarity">
    <text evidence="3">In the C-terminal section; belongs to the protein kinase superfamily. Ser/Thr protein kinase family.</text>
</comment>
<keyword evidence="14 19" id="KW-1133">Transmembrane helix</keyword>
<dbReference type="InterPro" id="IPR011009">
    <property type="entry name" value="Kinase-like_dom_sf"/>
</dbReference>
<evidence type="ECO:0000256" key="17">
    <source>
        <dbReference type="ARBA" id="ARBA00023180"/>
    </source>
</evidence>
<keyword evidence="5" id="KW-1003">Cell membrane</keyword>
<keyword evidence="16" id="KW-0675">Receptor</keyword>
<evidence type="ECO:0000256" key="13">
    <source>
        <dbReference type="ARBA" id="ARBA00022840"/>
    </source>
</evidence>
<dbReference type="PROSITE" id="PS00307">
    <property type="entry name" value="LECTIN_LEGUME_BETA"/>
    <property type="match status" value="1"/>
</dbReference>
<evidence type="ECO:0000313" key="22">
    <source>
        <dbReference type="EMBL" id="KQJ92369.1"/>
    </source>
</evidence>
<organism evidence="22">
    <name type="scientific">Brachypodium distachyon</name>
    <name type="common">Purple false brome</name>
    <name type="synonym">Trachynia distachya</name>
    <dbReference type="NCBI Taxonomy" id="15368"/>
    <lineage>
        <taxon>Eukaryota</taxon>
        <taxon>Viridiplantae</taxon>
        <taxon>Streptophyta</taxon>
        <taxon>Embryophyta</taxon>
        <taxon>Tracheophyta</taxon>
        <taxon>Spermatophyta</taxon>
        <taxon>Magnoliopsida</taxon>
        <taxon>Liliopsida</taxon>
        <taxon>Poales</taxon>
        <taxon>Poaceae</taxon>
        <taxon>BOP clade</taxon>
        <taxon>Pooideae</taxon>
        <taxon>Stipodae</taxon>
        <taxon>Brachypodieae</taxon>
        <taxon>Brachypodium</taxon>
    </lineage>
</organism>
<dbReference type="Proteomes" id="UP000008810">
    <property type="component" value="Chromosome 4"/>
</dbReference>
<evidence type="ECO:0000256" key="20">
    <source>
        <dbReference type="SAM" id="SignalP"/>
    </source>
</evidence>
<dbReference type="GO" id="GO:0005524">
    <property type="term" value="F:ATP binding"/>
    <property type="evidence" value="ECO:0007669"/>
    <property type="project" value="UniProtKB-UniRule"/>
</dbReference>
<dbReference type="InterPro" id="IPR008271">
    <property type="entry name" value="Ser/Thr_kinase_AS"/>
</dbReference>
<keyword evidence="24" id="KW-1185">Reference proteome</keyword>
<dbReference type="SUPFAM" id="SSF49899">
    <property type="entry name" value="Concanavalin A-like lectins/glucanases"/>
    <property type="match status" value="1"/>
</dbReference>
<evidence type="ECO:0000256" key="12">
    <source>
        <dbReference type="ARBA" id="ARBA00022777"/>
    </source>
</evidence>
<dbReference type="GO" id="GO:0030246">
    <property type="term" value="F:carbohydrate binding"/>
    <property type="evidence" value="ECO:0007669"/>
    <property type="project" value="UniProtKB-KW"/>
</dbReference>
<feature type="signal peptide" evidence="20">
    <location>
        <begin position="1"/>
        <end position="27"/>
    </location>
</feature>
<dbReference type="Pfam" id="PF00139">
    <property type="entry name" value="Lectin_legB"/>
    <property type="match status" value="1"/>
</dbReference>
<dbReference type="InterPro" id="IPR013320">
    <property type="entry name" value="ConA-like_dom_sf"/>
</dbReference>